<comment type="caution">
    <text evidence="4">The sequence shown here is derived from an EMBL/GenBank/DDBJ whole genome shotgun (WGS) entry which is preliminary data.</text>
</comment>
<dbReference type="RefSeq" id="WP_249302599.1">
    <property type="nucleotide sequence ID" value="NZ_JACRSW010000007.1"/>
</dbReference>
<evidence type="ECO:0000259" key="3">
    <source>
        <dbReference type="Pfam" id="PF13240"/>
    </source>
</evidence>
<evidence type="ECO:0000313" key="4">
    <source>
        <dbReference type="EMBL" id="MBC8556433.1"/>
    </source>
</evidence>
<organism evidence="4 5">
    <name type="scientific">Jutongia hominis</name>
    <dbReference type="NCBI Taxonomy" id="2763664"/>
    <lineage>
        <taxon>Bacteria</taxon>
        <taxon>Bacillati</taxon>
        <taxon>Bacillota</taxon>
        <taxon>Clostridia</taxon>
        <taxon>Lachnospirales</taxon>
        <taxon>Lachnospiraceae</taxon>
        <taxon>Jutongia</taxon>
    </lineage>
</organism>
<feature type="domain" description="Zinc-ribbon" evidence="3">
    <location>
        <begin position="2"/>
        <end position="24"/>
    </location>
</feature>
<evidence type="ECO:0000313" key="5">
    <source>
        <dbReference type="Proteomes" id="UP000637513"/>
    </source>
</evidence>
<reference evidence="4 5" key="1">
    <citation type="submission" date="2020-08" db="EMBL/GenBank/DDBJ databases">
        <title>Genome public.</title>
        <authorList>
            <person name="Liu C."/>
            <person name="Sun Q."/>
        </authorList>
    </citation>
    <scope>NUCLEOTIDE SEQUENCE [LARGE SCALE GENOMIC DNA]</scope>
    <source>
        <strain evidence="4 5">BX3</strain>
    </source>
</reference>
<gene>
    <name evidence="4" type="ORF">H8700_01725</name>
</gene>
<keyword evidence="5" id="KW-1185">Reference proteome</keyword>
<protein>
    <submittedName>
        <fullName evidence="4">Zinc-ribbon domain-containing protein</fullName>
    </submittedName>
</protein>
<feature type="domain" description="PEGA" evidence="2">
    <location>
        <begin position="264"/>
        <end position="334"/>
    </location>
</feature>
<keyword evidence="1" id="KW-1133">Transmembrane helix</keyword>
<evidence type="ECO:0000259" key="2">
    <source>
        <dbReference type="Pfam" id="PF08308"/>
    </source>
</evidence>
<name>A0ABR7MT91_9FIRM</name>
<sequence length="491" mass="53499">MFCPKCGTPNDEGSKFCANCGAALIANTVNGTANNNINGTASGGTPVNKGFNGTNGMGGTPVNKGYNGTNGMGGTPVNNGFNGTNGMGGIPVNDGYNGFNTGYVQTSSTTSKKISKRTWIIVAEIAAIVVLAFVFQMNARKECSPESVAERYFQTYTQGDLKDVYKYIDAGEGNFLCEDTFESAVNLDNNAIRGDVSNYSVFVKQNDGYRANVQVTYQTKSNGNSDQTMSLTLNKTGNKKFLFFDEWAVSNSFSTVSDGLICVPKGSKVTLDGIDVTKKAKAENRDDGMTHYTIDKIYAGNHVIEVEADGFQSVKDKVEFTDDDTHYTADLKLTEDVVKRIAGEAVDNNKRFIEDAVKQENATNVVSKINPIDRSGVNSDYDEFKEYLQDSWWNSNTFSYEDTSVSKAVLSDVNVSYEAGSTNGDGDYDYINAEDTILVGCVTITEHMKGSYTQSDMTDRNAIITQKFYYGIKDGGISLYSVSTLHETQYE</sequence>
<feature type="transmembrane region" description="Helical" evidence="1">
    <location>
        <begin position="118"/>
        <end position="137"/>
    </location>
</feature>
<keyword evidence="1" id="KW-0472">Membrane</keyword>
<dbReference type="EMBL" id="JACRSW010000007">
    <property type="protein sequence ID" value="MBC8556433.1"/>
    <property type="molecule type" value="Genomic_DNA"/>
</dbReference>
<accession>A0ABR7MT91</accession>
<proteinExistence type="predicted"/>
<dbReference type="Pfam" id="PF13240">
    <property type="entry name" value="Zn_Ribbon_1"/>
    <property type="match status" value="1"/>
</dbReference>
<evidence type="ECO:0000256" key="1">
    <source>
        <dbReference type="SAM" id="Phobius"/>
    </source>
</evidence>
<dbReference type="Pfam" id="PF08308">
    <property type="entry name" value="PEGA"/>
    <property type="match status" value="1"/>
</dbReference>
<dbReference type="InterPro" id="IPR026870">
    <property type="entry name" value="Zinc_ribbon_dom"/>
</dbReference>
<keyword evidence="1" id="KW-0812">Transmembrane</keyword>
<dbReference type="Proteomes" id="UP000637513">
    <property type="component" value="Unassembled WGS sequence"/>
</dbReference>
<dbReference type="InterPro" id="IPR013229">
    <property type="entry name" value="PEGA"/>
</dbReference>